<reference evidence="2" key="1">
    <citation type="submission" date="2019-03" db="EMBL/GenBank/DDBJ databases">
        <title>Draft Sequence and Annotation of the Mycoplasma phocicerebrale Strain 1049T Genome.</title>
        <authorList>
            <person name="Frasca S.Jr."/>
            <person name="Kutish G.F."/>
            <person name="Castellanos Gell J."/>
            <person name="Michaels D.L."/>
            <person name="Brown D.R."/>
        </authorList>
    </citation>
    <scope>NUCLEOTIDE SEQUENCE</scope>
    <source>
        <strain evidence="2">1049</strain>
    </source>
</reference>
<dbReference type="EMBL" id="CP033058">
    <property type="protein sequence ID" value="AZZ65223.1"/>
    <property type="molecule type" value="Genomic_DNA"/>
</dbReference>
<evidence type="ECO:0000313" key="2">
    <source>
        <dbReference type="EMBL" id="AZZ65223.1"/>
    </source>
</evidence>
<feature type="transmembrane region" description="Helical" evidence="1">
    <location>
        <begin position="7"/>
        <end position="29"/>
    </location>
</feature>
<keyword evidence="3" id="KW-1185">Reference proteome</keyword>
<accession>A0A3Q9V9W5</accession>
<dbReference type="AlphaFoldDB" id="A0A3Q9V9W5"/>
<dbReference type="OrthoDB" id="397241at2"/>
<evidence type="ECO:0000313" key="3">
    <source>
        <dbReference type="Proteomes" id="UP000256585"/>
    </source>
</evidence>
<gene>
    <name evidence="2" type="ORF">DMC14_000125</name>
</gene>
<evidence type="ECO:0000256" key="1">
    <source>
        <dbReference type="SAM" id="Phobius"/>
    </source>
</evidence>
<keyword evidence="1" id="KW-1133">Transmembrane helix</keyword>
<dbReference type="RefSeq" id="WP_116171959.1">
    <property type="nucleotide sequence ID" value="NZ_CP033058.2"/>
</dbReference>
<protein>
    <submittedName>
        <fullName evidence="2">Uncharacterized protein</fullName>
    </submittedName>
</protein>
<dbReference type="KEGG" id="mphc:DMC14_000125"/>
<sequence length="493" mass="57977">MKKNAKILMGILIPIGLIGSTAGITYAVLNRNNKNYTNYETKMNYDNLILPTEGSNDGIDSLLDQADLKVFYCPGVQPFNDSLKLAMMSHKQVEYIYSPNISDLVYQDSIVKEKLLDFLKNNRKNIGKTTEEKQEIEKLQKASNVYRISSSNLLDQLYKIPNYIINLIKENTNKKINVWVNSYHAKSKLWINMSTFKNVKVLAINDSNSIIRNWKTELISNLKTYLDLENAENNSEPQTFWWKEKYILIPNFYKNYYQFYHDKKGVEELRKYGADIYPFSYKEEYEIKNEFFNARDKDNKRLAMTWWSEVTTNNWKTEVKKIKDAMDKNNKENLIYLGSNSPTIEKNHILSLYKKYKNKYNIIYKGHPGHITVDQFLKDKVNQYKEIEYFNIYSKKRETIKLDNNDQIIILNNQIQSEEITTNHINEGDKVKIHKWASCHYATSAFKGLQNGFNKIDDVVMAGIDLSKEDAPFVDIDNKDSEEWKKFVEKWGF</sequence>
<keyword evidence="1" id="KW-0472">Membrane</keyword>
<proteinExistence type="predicted"/>
<name>A0A3Q9V9W5_9BACT</name>
<keyword evidence="1" id="KW-0812">Transmembrane</keyword>
<dbReference type="Proteomes" id="UP000256585">
    <property type="component" value="Chromosome"/>
</dbReference>
<organism evidence="2 3">
    <name type="scientific">Metamycoplasma phocicerebrale</name>
    <dbReference type="NCBI Taxonomy" id="142649"/>
    <lineage>
        <taxon>Bacteria</taxon>
        <taxon>Bacillati</taxon>
        <taxon>Mycoplasmatota</taxon>
        <taxon>Mycoplasmoidales</taxon>
        <taxon>Metamycoplasmataceae</taxon>
        <taxon>Metamycoplasma</taxon>
    </lineage>
</organism>